<dbReference type="SUPFAM" id="SSF47413">
    <property type="entry name" value="lambda repressor-like DNA-binding domains"/>
    <property type="match status" value="1"/>
</dbReference>
<dbReference type="RefSeq" id="WP_152749904.1">
    <property type="nucleotide sequence ID" value="NZ_VUBA01000088.1"/>
</dbReference>
<dbReference type="InterPro" id="IPR022452">
    <property type="entry name" value="MqsA"/>
</dbReference>
<evidence type="ECO:0000313" key="2">
    <source>
        <dbReference type="Proteomes" id="UP000325438"/>
    </source>
</evidence>
<sequence length="163" mass="18324">MKTQQCVSCGSDDAMQHFEGRTFTINTRGMTRAIPGIAGWECQACKEIEFDYDDDSAERYSAASDQLLIDARHIIAAEMKRIRRKLQLTQKQAVRLLIGRGHNAFSRYERAEIFPPEPLLTLMRLLDKHPHLLAEIEALKAGEDLNQLLSAKDAQPLATQASA</sequence>
<dbReference type="InterPro" id="IPR010982">
    <property type="entry name" value="Lambda_DNA-bd_dom_sf"/>
</dbReference>
<dbReference type="GO" id="GO:0003677">
    <property type="term" value="F:DNA binding"/>
    <property type="evidence" value="ECO:0007669"/>
    <property type="project" value="InterPro"/>
</dbReference>
<dbReference type="InterPro" id="IPR022453">
    <property type="entry name" value="Znf_MqsA-type"/>
</dbReference>
<dbReference type="NCBIfam" id="TIGR03830">
    <property type="entry name" value="CxxCG_CxxCG_HTH"/>
    <property type="match status" value="1"/>
</dbReference>
<comment type="caution">
    <text evidence="1">The sequence shown here is derived from an EMBL/GenBank/DDBJ whole genome shotgun (WGS) entry which is preliminary data.</text>
</comment>
<dbReference type="Gene3D" id="3.10.20.860">
    <property type="match status" value="1"/>
</dbReference>
<gene>
    <name evidence="1" type="ORF">F0170_15055</name>
</gene>
<dbReference type="InterPro" id="IPR032758">
    <property type="entry name" value="MqsA/HigA-2"/>
</dbReference>
<proteinExistence type="predicted"/>
<reference evidence="1 2" key="1">
    <citation type="submission" date="2019-09" db="EMBL/GenBank/DDBJ databases">
        <title>The draft genomes of Allium pathogen Pseudomonas sp.</title>
        <authorList>
            <person name="Fujikawa T."/>
            <person name="Sawada H."/>
        </authorList>
    </citation>
    <scope>NUCLEOTIDE SEQUENCE [LARGE SCALE GENOMIC DNA]</scope>
    <source>
        <strain evidence="1 2">MAFF 730085</strain>
    </source>
</reference>
<organism evidence="1 2">
    <name type="scientific">Pseudomonas kitaguniensis</name>
    <dbReference type="NCBI Taxonomy" id="2607908"/>
    <lineage>
        <taxon>Bacteria</taxon>
        <taxon>Pseudomonadati</taxon>
        <taxon>Pseudomonadota</taxon>
        <taxon>Gammaproteobacteria</taxon>
        <taxon>Pseudomonadales</taxon>
        <taxon>Pseudomonadaceae</taxon>
        <taxon>Pseudomonas</taxon>
    </lineage>
</organism>
<dbReference type="AlphaFoldDB" id="A0A5N7JUX7"/>
<dbReference type="Pfam" id="PF15731">
    <property type="entry name" value="MqsA_antitoxin"/>
    <property type="match status" value="1"/>
</dbReference>
<dbReference type="Gene3D" id="1.10.260.40">
    <property type="entry name" value="lambda repressor-like DNA-binding domains"/>
    <property type="match status" value="1"/>
</dbReference>
<protein>
    <submittedName>
        <fullName evidence="1">Type II toxin-antitoxin system MqsA family antitoxin</fullName>
    </submittedName>
</protein>
<dbReference type="EMBL" id="VUBA01000088">
    <property type="protein sequence ID" value="MPQ85188.1"/>
    <property type="molecule type" value="Genomic_DNA"/>
</dbReference>
<dbReference type="NCBIfam" id="TIGR03831">
    <property type="entry name" value="YgiT_finger"/>
    <property type="match status" value="1"/>
</dbReference>
<evidence type="ECO:0000313" key="1">
    <source>
        <dbReference type="EMBL" id="MPQ85188.1"/>
    </source>
</evidence>
<dbReference type="Proteomes" id="UP000325438">
    <property type="component" value="Unassembled WGS sequence"/>
</dbReference>
<name>A0A5N7JUX7_9PSED</name>
<accession>A0A5N7JUX7</accession>